<reference evidence="9 10" key="1">
    <citation type="journal article" date="2017" name="Gigascience">
        <title>Genome sequence of the small brown planthopper, Laodelphax striatellus.</title>
        <authorList>
            <person name="Zhu J."/>
            <person name="Jiang F."/>
            <person name="Wang X."/>
            <person name="Yang P."/>
            <person name="Bao Y."/>
            <person name="Zhao W."/>
            <person name="Wang W."/>
            <person name="Lu H."/>
            <person name="Wang Q."/>
            <person name="Cui N."/>
            <person name="Li J."/>
            <person name="Chen X."/>
            <person name="Luo L."/>
            <person name="Yu J."/>
            <person name="Kang L."/>
            <person name="Cui F."/>
        </authorList>
    </citation>
    <scope>NUCLEOTIDE SEQUENCE [LARGE SCALE GENOMIC DNA]</scope>
    <source>
        <strain evidence="9">Lst14</strain>
    </source>
</reference>
<dbReference type="FunCoup" id="A0A482XCT6">
    <property type="interactions" value="97"/>
</dbReference>
<dbReference type="OrthoDB" id="5948578at2759"/>
<dbReference type="PANTHER" id="PTHR31816">
    <property type="entry name" value="MICOS COMPLEX SUBUNIT MIC13"/>
    <property type="match status" value="1"/>
</dbReference>
<dbReference type="Proteomes" id="UP000291343">
    <property type="component" value="Unassembled WGS sequence"/>
</dbReference>
<keyword evidence="4 8" id="KW-0999">Mitochondrion inner membrane</keyword>
<comment type="subunit">
    <text evidence="8">Component of the mitochondrial contact site and cristae organizing system (MICOS) complex.</text>
</comment>
<keyword evidence="3" id="KW-0812">Transmembrane</keyword>
<gene>
    <name evidence="9" type="ORF">LSTR_LSTR005238</name>
</gene>
<evidence type="ECO:0000313" key="9">
    <source>
        <dbReference type="EMBL" id="RZF43502.1"/>
    </source>
</evidence>
<dbReference type="GO" id="GO:0061617">
    <property type="term" value="C:MICOS complex"/>
    <property type="evidence" value="ECO:0007669"/>
    <property type="project" value="UniProtKB-UniRule"/>
</dbReference>
<evidence type="ECO:0000256" key="3">
    <source>
        <dbReference type="ARBA" id="ARBA00022692"/>
    </source>
</evidence>
<dbReference type="PANTHER" id="PTHR31816:SF3">
    <property type="entry name" value="MICOS COMPLEX SUBUNIT MIC13"/>
    <property type="match status" value="1"/>
</dbReference>
<dbReference type="Pfam" id="PF15884">
    <property type="entry name" value="QIL1"/>
    <property type="match status" value="1"/>
</dbReference>
<evidence type="ECO:0000313" key="10">
    <source>
        <dbReference type="Proteomes" id="UP000291343"/>
    </source>
</evidence>
<dbReference type="EMBL" id="QKKF02012713">
    <property type="protein sequence ID" value="RZF43502.1"/>
    <property type="molecule type" value="Genomic_DNA"/>
</dbReference>
<protein>
    <recommendedName>
        <fullName evidence="8">MICOS complex subunit MIC13</fullName>
    </recommendedName>
</protein>
<evidence type="ECO:0000256" key="1">
    <source>
        <dbReference type="ARBA" id="ARBA00004434"/>
    </source>
</evidence>
<dbReference type="GO" id="GO:0042407">
    <property type="term" value="P:cristae formation"/>
    <property type="evidence" value="ECO:0007669"/>
    <property type="project" value="TreeGrafter"/>
</dbReference>
<organism evidence="9 10">
    <name type="scientific">Laodelphax striatellus</name>
    <name type="common">Small brown planthopper</name>
    <name type="synonym">Delphax striatella</name>
    <dbReference type="NCBI Taxonomy" id="195883"/>
    <lineage>
        <taxon>Eukaryota</taxon>
        <taxon>Metazoa</taxon>
        <taxon>Ecdysozoa</taxon>
        <taxon>Arthropoda</taxon>
        <taxon>Hexapoda</taxon>
        <taxon>Insecta</taxon>
        <taxon>Pterygota</taxon>
        <taxon>Neoptera</taxon>
        <taxon>Paraneoptera</taxon>
        <taxon>Hemiptera</taxon>
        <taxon>Auchenorrhyncha</taxon>
        <taxon>Fulgoroidea</taxon>
        <taxon>Delphacidae</taxon>
        <taxon>Criomorphinae</taxon>
        <taxon>Laodelphax</taxon>
    </lineage>
</organism>
<evidence type="ECO:0000256" key="8">
    <source>
        <dbReference type="RuleBase" id="RU363009"/>
    </source>
</evidence>
<keyword evidence="6 8" id="KW-0496">Mitochondrion</keyword>
<proteinExistence type="inferred from homology"/>
<evidence type="ECO:0000256" key="5">
    <source>
        <dbReference type="ARBA" id="ARBA00022989"/>
    </source>
</evidence>
<keyword evidence="5" id="KW-1133">Transmembrane helix</keyword>
<evidence type="ECO:0000256" key="7">
    <source>
        <dbReference type="ARBA" id="ARBA00023136"/>
    </source>
</evidence>
<comment type="similarity">
    <text evidence="2 8">Belongs to the MICOS complex subunit Mic13 family.</text>
</comment>
<comment type="function">
    <text evidence="8">Component of the MICOS complex, a large protein complex of the mitochondrial inner membrane that plays crucial roles in the maintenance of crista junctions, inner membrane architecture, and formation of contact sites to the outer membrane.</text>
</comment>
<keyword evidence="7" id="KW-0472">Membrane</keyword>
<comment type="caution">
    <text evidence="9">The sequence shown here is derived from an EMBL/GenBank/DDBJ whole genome shotgun (WGS) entry which is preliminary data.</text>
</comment>
<comment type="subcellular location">
    <subcellularLocation>
        <location evidence="1 8">Mitochondrion inner membrane</location>
        <topology evidence="1 8">Single-pass membrane protein</topology>
    </subcellularLocation>
</comment>
<name>A0A482XCT6_LAOST</name>
<dbReference type="AlphaFoldDB" id="A0A482XCT6"/>
<evidence type="ECO:0000256" key="6">
    <source>
        <dbReference type="ARBA" id="ARBA00023128"/>
    </source>
</evidence>
<dbReference type="InParanoid" id="A0A482XCT6"/>
<accession>A0A482XCT6</accession>
<sequence length="119" mass="12997">MAFGILKFGTKVGIFGGAIYYTNQLGVWSNSERTTQLLLEGINFVKPYFKDVPVPVEATRVPSMAELVSSSKSSWNNGVFATSTFLSKLPSNAVVWSKSGMNYINQQLQQPTAASNPKN</sequence>
<dbReference type="STRING" id="195883.A0A482XCT6"/>
<evidence type="ECO:0000256" key="4">
    <source>
        <dbReference type="ARBA" id="ARBA00022792"/>
    </source>
</evidence>
<dbReference type="GO" id="GO:0044284">
    <property type="term" value="C:mitochondrial crista junction"/>
    <property type="evidence" value="ECO:0007669"/>
    <property type="project" value="TreeGrafter"/>
</dbReference>
<evidence type="ECO:0000256" key="2">
    <source>
        <dbReference type="ARBA" id="ARBA00006771"/>
    </source>
</evidence>
<keyword evidence="10" id="KW-1185">Reference proteome</keyword>
<dbReference type="InterPro" id="IPR026769">
    <property type="entry name" value="Mic13"/>
</dbReference>